<dbReference type="PRINTS" id="PR00773">
    <property type="entry name" value="GRPEPROTEIN"/>
</dbReference>
<organism evidence="4">
    <name type="scientific">marine metagenome</name>
    <dbReference type="NCBI Taxonomy" id="408172"/>
    <lineage>
        <taxon>unclassified sequences</taxon>
        <taxon>metagenomes</taxon>
        <taxon>ecological metagenomes</taxon>
    </lineage>
</organism>
<feature type="non-terminal residue" evidence="4">
    <location>
        <position position="205"/>
    </location>
</feature>
<dbReference type="InterPro" id="IPR000740">
    <property type="entry name" value="GrpE"/>
</dbReference>
<dbReference type="GO" id="GO:0042803">
    <property type="term" value="F:protein homodimerization activity"/>
    <property type="evidence" value="ECO:0007669"/>
    <property type="project" value="InterPro"/>
</dbReference>
<gene>
    <name evidence="4" type="ORF">METZ01_LOCUS79349</name>
</gene>
<dbReference type="GO" id="GO:0006457">
    <property type="term" value="P:protein folding"/>
    <property type="evidence" value="ECO:0007669"/>
    <property type="project" value="InterPro"/>
</dbReference>
<evidence type="ECO:0000256" key="3">
    <source>
        <dbReference type="SAM" id="MobiDB-lite"/>
    </source>
</evidence>
<keyword evidence="2" id="KW-0143">Chaperone</keyword>
<dbReference type="Pfam" id="PF01025">
    <property type="entry name" value="GrpE"/>
    <property type="match status" value="1"/>
</dbReference>
<dbReference type="InterPro" id="IPR009012">
    <property type="entry name" value="GrpE_head"/>
</dbReference>
<evidence type="ECO:0000256" key="2">
    <source>
        <dbReference type="ARBA" id="ARBA00023186"/>
    </source>
</evidence>
<accession>A0A381UE59</accession>
<dbReference type="EMBL" id="UINC01006265">
    <property type="protein sequence ID" value="SVA26495.1"/>
    <property type="molecule type" value="Genomic_DNA"/>
</dbReference>
<protein>
    <recommendedName>
        <fullName evidence="5">Nucleotide exchange factor GrpE</fullName>
    </recommendedName>
</protein>
<sequence>VTEGAPPPAEEPEGVDPSTDVSGPLPSVSGTKVTPDPGVSGSDSGNGDPLPGDDEAEVGDPVLDVMAVLEDERDGYLVDLQRVTAEFANFRKQVEKRSAAVSARARGDLVEKILPVLDACDLAVEHGADDVIPIRTSLVQVLEPAGLEVLDPLGEPFDPTRHEAVLHEPADDPEDVDVGQVVVGVLRRGYVWDGRVLRPAMVRVR</sequence>
<feature type="region of interest" description="Disordered" evidence="3">
    <location>
        <begin position="1"/>
        <end position="58"/>
    </location>
</feature>
<dbReference type="GO" id="GO:0051082">
    <property type="term" value="F:unfolded protein binding"/>
    <property type="evidence" value="ECO:0007669"/>
    <property type="project" value="TreeGrafter"/>
</dbReference>
<feature type="non-terminal residue" evidence="4">
    <location>
        <position position="1"/>
    </location>
</feature>
<dbReference type="PANTHER" id="PTHR21237:SF23">
    <property type="entry name" value="GRPE PROTEIN HOMOLOG, MITOCHONDRIAL"/>
    <property type="match status" value="1"/>
</dbReference>
<dbReference type="AlphaFoldDB" id="A0A381UE59"/>
<dbReference type="GO" id="GO:0051087">
    <property type="term" value="F:protein-folding chaperone binding"/>
    <property type="evidence" value="ECO:0007669"/>
    <property type="project" value="InterPro"/>
</dbReference>
<name>A0A381UE59_9ZZZZ</name>
<evidence type="ECO:0008006" key="5">
    <source>
        <dbReference type="Google" id="ProtNLM"/>
    </source>
</evidence>
<dbReference type="SUPFAM" id="SSF58014">
    <property type="entry name" value="Coiled-coil domain of nucleotide exchange factor GrpE"/>
    <property type="match status" value="1"/>
</dbReference>
<dbReference type="Gene3D" id="3.90.20.20">
    <property type="match status" value="1"/>
</dbReference>
<dbReference type="Gene3D" id="2.30.22.10">
    <property type="entry name" value="Head domain of nucleotide exchange factor GrpE"/>
    <property type="match status" value="1"/>
</dbReference>
<evidence type="ECO:0000313" key="4">
    <source>
        <dbReference type="EMBL" id="SVA26495.1"/>
    </source>
</evidence>
<comment type="similarity">
    <text evidence="1">Belongs to the GrpE family.</text>
</comment>
<dbReference type="CDD" id="cd00446">
    <property type="entry name" value="GrpE"/>
    <property type="match status" value="1"/>
</dbReference>
<proteinExistence type="inferred from homology"/>
<dbReference type="PANTHER" id="PTHR21237">
    <property type="entry name" value="GRPE PROTEIN"/>
    <property type="match status" value="1"/>
</dbReference>
<reference evidence="4" key="1">
    <citation type="submission" date="2018-05" db="EMBL/GenBank/DDBJ databases">
        <authorList>
            <person name="Lanie J.A."/>
            <person name="Ng W.-L."/>
            <person name="Kazmierczak K.M."/>
            <person name="Andrzejewski T.M."/>
            <person name="Davidsen T.M."/>
            <person name="Wayne K.J."/>
            <person name="Tettelin H."/>
            <person name="Glass J.I."/>
            <person name="Rusch D."/>
            <person name="Podicherti R."/>
            <person name="Tsui H.-C.T."/>
            <person name="Winkler M.E."/>
        </authorList>
    </citation>
    <scope>NUCLEOTIDE SEQUENCE</scope>
</reference>
<dbReference type="GO" id="GO:0000774">
    <property type="term" value="F:adenyl-nucleotide exchange factor activity"/>
    <property type="evidence" value="ECO:0007669"/>
    <property type="project" value="InterPro"/>
</dbReference>
<evidence type="ECO:0000256" key="1">
    <source>
        <dbReference type="ARBA" id="ARBA00009054"/>
    </source>
</evidence>
<dbReference type="HAMAP" id="MF_01151">
    <property type="entry name" value="GrpE"/>
    <property type="match status" value="1"/>
</dbReference>
<dbReference type="InterPro" id="IPR013805">
    <property type="entry name" value="GrpE_CC"/>
</dbReference>
<dbReference type="SUPFAM" id="SSF51064">
    <property type="entry name" value="Head domain of nucleotide exchange factor GrpE"/>
    <property type="match status" value="1"/>
</dbReference>